<feature type="region of interest" description="Disordered" evidence="1">
    <location>
        <begin position="387"/>
        <end position="410"/>
    </location>
</feature>
<feature type="compositionally biased region" description="Polar residues" evidence="1">
    <location>
        <begin position="934"/>
        <end position="947"/>
    </location>
</feature>
<dbReference type="InterPro" id="IPR012965">
    <property type="entry name" value="Msb1/Mug8_dom"/>
</dbReference>
<name>A0AA39R6W2_9LECA</name>
<dbReference type="CDD" id="cd04401">
    <property type="entry name" value="RhoGAP_fMSB1"/>
    <property type="match status" value="1"/>
</dbReference>
<feature type="compositionally biased region" description="Pro residues" evidence="1">
    <location>
        <begin position="744"/>
        <end position="758"/>
    </location>
</feature>
<feature type="region of interest" description="Disordered" evidence="1">
    <location>
        <begin position="1"/>
        <end position="46"/>
    </location>
</feature>
<feature type="domain" description="Meiotically up-regulated protein Msb1/Mug8" evidence="2">
    <location>
        <begin position="52"/>
        <end position="524"/>
    </location>
</feature>
<feature type="compositionally biased region" description="Acidic residues" evidence="1">
    <location>
        <begin position="1061"/>
        <end position="1070"/>
    </location>
</feature>
<organism evidence="3 4">
    <name type="scientific">Cladonia borealis</name>
    <dbReference type="NCBI Taxonomy" id="184061"/>
    <lineage>
        <taxon>Eukaryota</taxon>
        <taxon>Fungi</taxon>
        <taxon>Dikarya</taxon>
        <taxon>Ascomycota</taxon>
        <taxon>Pezizomycotina</taxon>
        <taxon>Lecanoromycetes</taxon>
        <taxon>OSLEUM clade</taxon>
        <taxon>Lecanoromycetidae</taxon>
        <taxon>Lecanorales</taxon>
        <taxon>Lecanorineae</taxon>
        <taxon>Cladoniaceae</taxon>
        <taxon>Cladonia</taxon>
    </lineage>
</organism>
<evidence type="ECO:0000313" key="4">
    <source>
        <dbReference type="Proteomes" id="UP001166286"/>
    </source>
</evidence>
<reference evidence="3" key="1">
    <citation type="submission" date="2023-03" db="EMBL/GenBank/DDBJ databases">
        <title>Complete genome of Cladonia borealis.</title>
        <authorList>
            <person name="Park H."/>
        </authorList>
    </citation>
    <scope>NUCLEOTIDE SEQUENCE</scope>
    <source>
        <strain evidence="3">ANT050790</strain>
    </source>
</reference>
<dbReference type="Pfam" id="PF08101">
    <property type="entry name" value="Msb1-Mug8_dom"/>
    <property type="match status" value="1"/>
</dbReference>
<sequence length="1097" mass="119901">MGFFSKAFKSKDRDGVGADLKPKSKKKNVHTNGAVPAPPPKPHWDDAWTRKEVEPEEIQELLRCCTHEMKSRALDMPFLLLPFRPASDPSAARTFIRNFFSMEKGADLKGARLEQELILTEPMVLSSIMKWCWSRLAGGVVTWEAYELFKVGEQDSDMARDAFATFIPLSVESKAKEMIIFDFFDLMAAIAAHGKTNGMGGRKLSRLAGWWAFEQVDMGNGFDGGYKSWSSAADATSHLFFAYLRSLSPDSIRGLNGISALPISLQNLVQETQYPPVYPPYESISKVVMVVNSVSPTPFSLLRRAKNFEYRDDDQVLQQFSNYEDPVLALTDECRRVLKSIASANQSAASTTKASTSLGDSSWSRFEDLGFGSLGDLDEEVDSALGKKRNAPQGLRSAPHTKTNDLGRPTTPSWADFLSSGFVEESNSPAPTPLFLPPDKILPPIDIDRRGQSSQSHKRNIDDSHLEPGELASINAIELDDAFWWVWITSLAGEETPERKAVFGRCALIETTIRGGSWLVIEEMVKGAAPEPEAGAYIAEKKSRFTFGKKSKMSRTRSTGRKTPPPSIQPYGRENAKMQQSRTNIGPDQHAKIQAAAAALQQRQRHQENGHDPNRASPRRGREGDAVSTKTNSVFTLQPVIMSEASPAMKWANDYDKKVIRAKYLGDNFAGKGSTTDLATPKANDAAKEASVTPQARKVETQNNDYGFPKQSIAREDSGVDTNRTLPALPAETPGEATLKAPSAPTPSVPAPPAPLPVAPQMRMGRPPPAPLPVDPTTRPANGVAANAAAVPLPVTTPMDTPEKPLPEAEGEDLELTRTITDSQPNGVESPESKKGGKKLKKQQGQGGLKGFFGKKKAQAPSTTSSPPDSAAVAAARAAYTGPDMKPNYNNYNASPSLTRRLSGIGKKKTPPASTPTSPPIPDADETLPPPHTFQDQYASQASLSRVDSSEQRRATNEFKQFNQGPVDQPAFVPEDSPRRPSFVAEQSTEVPSRLTTPERGPQYERPIGHGEYEPSVSSEERPRTPSPPADRWAQIRKNAAERAGRMSDDQKARESQDKTEDGEESGEETIESRVARIKARVAELTGNMQSEPNHRP</sequence>
<proteinExistence type="predicted"/>
<feature type="compositionally biased region" description="Low complexity" evidence="1">
    <location>
        <begin position="592"/>
        <end position="602"/>
    </location>
</feature>
<feature type="compositionally biased region" description="Polar residues" evidence="1">
    <location>
        <begin position="985"/>
        <end position="996"/>
    </location>
</feature>
<dbReference type="InterPro" id="IPR037508">
    <property type="entry name" value="Msb1/Mug8"/>
</dbReference>
<dbReference type="PANTHER" id="PTHR28093:SF1">
    <property type="entry name" value="MORPHOGENESIS-RELATED PROTEIN MSB1"/>
    <property type="match status" value="1"/>
</dbReference>
<protein>
    <recommendedName>
        <fullName evidence="2">Meiotically up-regulated protein Msb1/Mug8 domain-containing protein</fullName>
    </recommendedName>
</protein>
<dbReference type="EMBL" id="JAFEKC020000003">
    <property type="protein sequence ID" value="KAK0516022.1"/>
    <property type="molecule type" value="Genomic_DNA"/>
</dbReference>
<accession>A0AA39R6W2</accession>
<feature type="compositionally biased region" description="Basic and acidic residues" evidence="1">
    <location>
        <begin position="948"/>
        <end position="957"/>
    </location>
</feature>
<dbReference type="Proteomes" id="UP001166286">
    <property type="component" value="Unassembled WGS sequence"/>
</dbReference>
<feature type="compositionally biased region" description="Polar residues" evidence="1">
    <location>
        <begin position="888"/>
        <end position="900"/>
    </location>
</feature>
<feature type="compositionally biased region" description="Pro residues" evidence="1">
    <location>
        <begin position="913"/>
        <end position="932"/>
    </location>
</feature>
<feature type="region of interest" description="Disordered" evidence="1">
    <location>
        <begin position="548"/>
        <end position="631"/>
    </location>
</feature>
<keyword evidence="4" id="KW-1185">Reference proteome</keyword>
<comment type="caution">
    <text evidence="3">The sequence shown here is derived from an EMBL/GenBank/DDBJ whole genome shotgun (WGS) entry which is preliminary data.</text>
</comment>
<feature type="compositionally biased region" description="Polar residues" evidence="1">
    <location>
        <begin position="1087"/>
        <end position="1097"/>
    </location>
</feature>
<evidence type="ECO:0000259" key="2">
    <source>
        <dbReference type="Pfam" id="PF08101"/>
    </source>
</evidence>
<gene>
    <name evidence="3" type="ORF">JMJ35_002056</name>
</gene>
<dbReference type="AlphaFoldDB" id="A0AA39R6W2"/>
<feature type="compositionally biased region" description="Polar residues" evidence="1">
    <location>
        <begin position="818"/>
        <end position="827"/>
    </location>
</feature>
<feature type="region of interest" description="Disordered" evidence="1">
    <location>
        <begin position="668"/>
        <end position="1097"/>
    </location>
</feature>
<feature type="compositionally biased region" description="Low complexity" evidence="1">
    <location>
        <begin position="775"/>
        <end position="791"/>
    </location>
</feature>
<feature type="compositionally biased region" description="Basic residues" evidence="1">
    <location>
        <begin position="548"/>
        <end position="560"/>
    </location>
</feature>
<feature type="compositionally biased region" description="Low complexity" evidence="1">
    <location>
        <begin position="859"/>
        <end position="883"/>
    </location>
</feature>
<dbReference type="PANTHER" id="PTHR28093">
    <property type="entry name" value="MORPHOGENESIS-RELATED PROTEIN MSB1"/>
    <property type="match status" value="1"/>
</dbReference>
<evidence type="ECO:0000313" key="3">
    <source>
        <dbReference type="EMBL" id="KAK0516022.1"/>
    </source>
</evidence>
<evidence type="ECO:0000256" key="1">
    <source>
        <dbReference type="SAM" id="MobiDB-lite"/>
    </source>
</evidence>
<feature type="compositionally biased region" description="Basic and acidic residues" evidence="1">
    <location>
        <begin position="1039"/>
        <end position="1060"/>
    </location>
</feature>
<feature type="compositionally biased region" description="Basic and acidic residues" evidence="1">
    <location>
        <begin position="605"/>
        <end position="625"/>
    </location>
</feature>
<feature type="compositionally biased region" description="Basic and acidic residues" evidence="1">
    <location>
        <begin position="1007"/>
        <end position="1024"/>
    </location>
</feature>
<feature type="compositionally biased region" description="Polar residues" evidence="1">
    <location>
        <begin position="577"/>
        <end position="586"/>
    </location>
</feature>
<feature type="region of interest" description="Disordered" evidence="1">
    <location>
        <begin position="445"/>
        <end position="465"/>
    </location>
</feature>
<feature type="compositionally biased region" description="Basic and acidic residues" evidence="1">
    <location>
        <begin position="9"/>
        <end position="22"/>
    </location>
</feature>